<evidence type="ECO:0000313" key="4">
    <source>
        <dbReference type="EMBL" id="SEE40398.1"/>
    </source>
</evidence>
<evidence type="ECO:0000313" key="5">
    <source>
        <dbReference type="Proteomes" id="UP000198985"/>
    </source>
</evidence>
<dbReference type="Pfam" id="PF23212">
    <property type="entry name" value="DUF7064"/>
    <property type="match status" value="1"/>
</dbReference>
<feature type="region of interest" description="Disordered" evidence="1">
    <location>
        <begin position="1"/>
        <end position="25"/>
    </location>
</feature>
<sequence length="325" mass="36224">MNVTGGGSVLEYGPAQEGPQPSGSDPFWQDSVVLVWWDLENQVGGMHRIGHELNVAGGPQVTLWNYVFSPEHIFKRDDRIPLREGDRSGRTFNSGDDTCIFEYTDHPVWKINDQDVHAELHVQDYHAPVDIYPKKGAMADDVAPNHMEVAGKVSGELTIKGKHYPINGLAFRDHGWGTRKWDVFVGHRWMAATLKDGTMLFAQTFHSSDDNLVRFGCVIKDNTITYCKYVDILVYLEADGLTHRGGRVVMTLSTDEVIEVECIPLQKGIVSWIHGIACVDTICRVEHNGVEGICDFEVTNNALRGTHRPKLALNGIIDNGMTQLG</sequence>
<evidence type="ECO:0000259" key="3">
    <source>
        <dbReference type="Pfam" id="PF23213"/>
    </source>
</evidence>
<feature type="domain" description="DUF7065" evidence="3">
    <location>
        <begin position="2"/>
        <end position="179"/>
    </location>
</feature>
<dbReference type="Proteomes" id="UP000198985">
    <property type="component" value="Unassembled WGS sequence"/>
</dbReference>
<evidence type="ECO:0008006" key="6">
    <source>
        <dbReference type="Google" id="ProtNLM"/>
    </source>
</evidence>
<dbReference type="InterPro" id="IPR055493">
    <property type="entry name" value="DUF7065"/>
</dbReference>
<protein>
    <recommendedName>
        <fullName evidence="6">Hydroxyneurosporene synthase (CrtC)</fullName>
    </recommendedName>
</protein>
<dbReference type="Pfam" id="PF23213">
    <property type="entry name" value="DUF7065"/>
    <property type="match status" value="1"/>
</dbReference>
<dbReference type="AlphaFoldDB" id="A0A1H5ILP4"/>
<dbReference type="RefSeq" id="WP_084317957.1">
    <property type="nucleotide sequence ID" value="NZ_FNTY01000002.1"/>
</dbReference>
<evidence type="ECO:0000256" key="1">
    <source>
        <dbReference type="SAM" id="MobiDB-lite"/>
    </source>
</evidence>
<dbReference type="EMBL" id="FNTY01000002">
    <property type="protein sequence ID" value="SEE40398.1"/>
    <property type="molecule type" value="Genomic_DNA"/>
</dbReference>
<gene>
    <name evidence="4" type="ORF">SAMN04490194_2100</name>
</gene>
<proteinExistence type="predicted"/>
<evidence type="ECO:0000259" key="2">
    <source>
        <dbReference type="Pfam" id="PF23212"/>
    </source>
</evidence>
<accession>A0A1H5ILP4</accession>
<organism evidence="4 5">
    <name type="scientific">Pseudomonas migulae</name>
    <dbReference type="NCBI Taxonomy" id="78543"/>
    <lineage>
        <taxon>Bacteria</taxon>
        <taxon>Pseudomonadati</taxon>
        <taxon>Pseudomonadota</taxon>
        <taxon>Gammaproteobacteria</taxon>
        <taxon>Pseudomonadales</taxon>
        <taxon>Pseudomonadaceae</taxon>
        <taxon>Pseudomonas</taxon>
    </lineage>
</organism>
<name>A0A1H5ILP4_9PSED</name>
<reference evidence="4 5" key="1">
    <citation type="submission" date="2016-10" db="EMBL/GenBank/DDBJ databases">
        <authorList>
            <person name="de Groot N.N."/>
        </authorList>
    </citation>
    <scope>NUCLEOTIDE SEQUENCE [LARGE SCALE GENOMIC DNA]</scope>
    <source>
        <strain evidence="4 5">BS3662</strain>
    </source>
</reference>
<feature type="domain" description="DUF7064" evidence="2">
    <location>
        <begin position="181"/>
        <end position="301"/>
    </location>
</feature>
<dbReference type="SUPFAM" id="SSF159245">
    <property type="entry name" value="AttH-like"/>
    <property type="match status" value="1"/>
</dbReference>
<dbReference type="InterPro" id="IPR055492">
    <property type="entry name" value="DUF7064"/>
</dbReference>